<gene>
    <name evidence="1" type="ORF">DN752_13170</name>
</gene>
<proteinExistence type="predicted"/>
<dbReference type="AlphaFoldDB" id="A0A2Z4IJT8"/>
<accession>A0A2Z4IJT8</accession>
<sequence>MSSPSERFPSLLDAVLSRRKVPGKGADRQEAFTCPFPVPLAGYLRRQREGPSAFPYTVLKNCLYKGTLRLTAMECL</sequence>
<protein>
    <submittedName>
        <fullName evidence="1">Uncharacterized protein</fullName>
    </submittedName>
</protein>
<name>A0A2Z4IJT8_9BACT</name>
<dbReference type="KEGG" id="est:DN752_13170"/>
<dbReference type="Proteomes" id="UP000248688">
    <property type="component" value="Chromosome"/>
</dbReference>
<dbReference type="EMBL" id="CP030041">
    <property type="protein sequence ID" value="AWW30997.1"/>
    <property type="molecule type" value="Genomic_DNA"/>
</dbReference>
<organism evidence="1 2">
    <name type="scientific">Echinicola strongylocentroti</name>
    <dbReference type="NCBI Taxonomy" id="1795355"/>
    <lineage>
        <taxon>Bacteria</taxon>
        <taxon>Pseudomonadati</taxon>
        <taxon>Bacteroidota</taxon>
        <taxon>Cytophagia</taxon>
        <taxon>Cytophagales</taxon>
        <taxon>Cyclobacteriaceae</taxon>
        <taxon>Echinicola</taxon>
    </lineage>
</organism>
<evidence type="ECO:0000313" key="2">
    <source>
        <dbReference type="Proteomes" id="UP000248688"/>
    </source>
</evidence>
<keyword evidence="2" id="KW-1185">Reference proteome</keyword>
<evidence type="ECO:0000313" key="1">
    <source>
        <dbReference type="EMBL" id="AWW30997.1"/>
    </source>
</evidence>
<reference evidence="1 2" key="1">
    <citation type="submission" date="2018-06" db="EMBL/GenBank/DDBJ databases">
        <title>Echinicola strongylocentroti sp. nov., isolated from a sea urchin Strongylocentrotus intermedius.</title>
        <authorList>
            <person name="Bae S.S."/>
        </authorList>
    </citation>
    <scope>NUCLEOTIDE SEQUENCE [LARGE SCALE GENOMIC DNA]</scope>
    <source>
        <strain evidence="1 2">MEBiC08714</strain>
    </source>
</reference>